<keyword evidence="3" id="KW-0378">Hydrolase</keyword>
<dbReference type="Pfam" id="PF00082">
    <property type="entry name" value="Peptidase_S8"/>
    <property type="match status" value="1"/>
</dbReference>
<dbReference type="Proteomes" id="UP001633002">
    <property type="component" value="Unassembled WGS sequence"/>
</dbReference>
<evidence type="ECO:0000256" key="5">
    <source>
        <dbReference type="PROSITE-ProRule" id="PRU01240"/>
    </source>
</evidence>
<dbReference type="GO" id="GO:0008236">
    <property type="term" value="F:serine-type peptidase activity"/>
    <property type="evidence" value="ECO:0007669"/>
    <property type="project" value="UniProtKB-KW"/>
</dbReference>
<evidence type="ECO:0000313" key="7">
    <source>
        <dbReference type="EMBL" id="KAL3682236.1"/>
    </source>
</evidence>
<keyword evidence="8" id="KW-1185">Reference proteome</keyword>
<dbReference type="Gene3D" id="3.40.50.200">
    <property type="entry name" value="Peptidase S8/S53 domain"/>
    <property type="match status" value="1"/>
</dbReference>
<dbReference type="GO" id="GO:0006508">
    <property type="term" value="P:proteolysis"/>
    <property type="evidence" value="ECO:0007669"/>
    <property type="project" value="UniProtKB-KW"/>
</dbReference>
<proteinExistence type="inferred from homology"/>
<feature type="domain" description="Peptidase S8/S53" evidence="6">
    <location>
        <begin position="8"/>
        <end position="98"/>
    </location>
</feature>
<comment type="caution">
    <text evidence="7">The sequence shown here is derived from an EMBL/GenBank/DDBJ whole genome shotgun (WGS) entry which is preliminary data.</text>
</comment>
<dbReference type="SUPFAM" id="SSF52743">
    <property type="entry name" value="Subtilisin-like"/>
    <property type="match status" value="1"/>
</dbReference>
<dbReference type="PANTHER" id="PTHR43806">
    <property type="entry name" value="PEPTIDASE S8"/>
    <property type="match status" value="1"/>
</dbReference>
<organism evidence="7 8">
    <name type="scientific">Riccia sorocarpa</name>
    <dbReference type="NCBI Taxonomy" id="122646"/>
    <lineage>
        <taxon>Eukaryota</taxon>
        <taxon>Viridiplantae</taxon>
        <taxon>Streptophyta</taxon>
        <taxon>Embryophyta</taxon>
        <taxon>Marchantiophyta</taxon>
        <taxon>Marchantiopsida</taxon>
        <taxon>Marchantiidae</taxon>
        <taxon>Marchantiales</taxon>
        <taxon>Ricciaceae</taxon>
        <taxon>Riccia</taxon>
    </lineage>
</organism>
<protein>
    <recommendedName>
        <fullName evidence="6">Peptidase S8/S53 domain-containing protein</fullName>
    </recommendedName>
</protein>
<keyword evidence="2" id="KW-0645">Protease</keyword>
<comment type="caution">
    <text evidence="5">Lacks conserved residue(s) required for the propagation of feature annotation.</text>
</comment>
<evidence type="ECO:0000256" key="1">
    <source>
        <dbReference type="ARBA" id="ARBA00011073"/>
    </source>
</evidence>
<sequence>MVGLLASRAASVITVGSTNPLNEMSWFSNFGPCTTMFAPGESVYSSYFRNDTSYATLSGTSMACSFVAGAAALYLSQNSLASPLDVRQSLMDATGSNAVSATNFETWKNNQAPQHQ</sequence>
<evidence type="ECO:0000256" key="3">
    <source>
        <dbReference type="ARBA" id="ARBA00022801"/>
    </source>
</evidence>
<dbReference type="InterPro" id="IPR000209">
    <property type="entry name" value="Peptidase_S8/S53_dom"/>
</dbReference>
<evidence type="ECO:0000313" key="8">
    <source>
        <dbReference type="Proteomes" id="UP001633002"/>
    </source>
</evidence>
<dbReference type="PROSITE" id="PS51892">
    <property type="entry name" value="SUBTILASE"/>
    <property type="match status" value="1"/>
</dbReference>
<accession>A0ABD3GUA2</accession>
<name>A0ABD3GUA2_9MARC</name>
<keyword evidence="4" id="KW-0720">Serine protease</keyword>
<comment type="similarity">
    <text evidence="1 5">Belongs to the peptidase S8 family.</text>
</comment>
<dbReference type="InterPro" id="IPR036852">
    <property type="entry name" value="Peptidase_S8/S53_dom_sf"/>
</dbReference>
<evidence type="ECO:0000259" key="6">
    <source>
        <dbReference type="Pfam" id="PF00082"/>
    </source>
</evidence>
<evidence type="ECO:0000256" key="4">
    <source>
        <dbReference type="ARBA" id="ARBA00022825"/>
    </source>
</evidence>
<dbReference type="InterPro" id="IPR050131">
    <property type="entry name" value="Peptidase_S8_subtilisin-like"/>
</dbReference>
<dbReference type="EMBL" id="JBJQOH010000006">
    <property type="protein sequence ID" value="KAL3682236.1"/>
    <property type="molecule type" value="Genomic_DNA"/>
</dbReference>
<dbReference type="PANTHER" id="PTHR43806:SF11">
    <property type="entry name" value="CEREVISIN-RELATED"/>
    <property type="match status" value="1"/>
</dbReference>
<reference evidence="7 8" key="1">
    <citation type="submission" date="2024-09" db="EMBL/GenBank/DDBJ databases">
        <title>Chromosome-scale assembly of Riccia sorocarpa.</title>
        <authorList>
            <person name="Paukszto L."/>
        </authorList>
    </citation>
    <scope>NUCLEOTIDE SEQUENCE [LARGE SCALE GENOMIC DNA]</scope>
    <source>
        <strain evidence="7">LP-2024</strain>
        <tissue evidence="7">Aerial parts of the thallus</tissue>
    </source>
</reference>
<evidence type="ECO:0000256" key="2">
    <source>
        <dbReference type="ARBA" id="ARBA00022670"/>
    </source>
</evidence>
<gene>
    <name evidence="7" type="ORF">R1sor_000258</name>
</gene>
<dbReference type="AlphaFoldDB" id="A0ABD3GUA2"/>